<keyword evidence="4" id="KW-1185">Reference proteome</keyword>
<accession>A0ABV3PL50</accession>
<dbReference type="EMBL" id="JBFNQD010000003">
    <property type="protein sequence ID" value="MEW9306340.1"/>
    <property type="molecule type" value="Genomic_DNA"/>
</dbReference>
<sequence>MTMAAFLAGALCLGSLPIPQALATEKPPADKAAPAKPEDAAPAAVKPPAPAKPHVPVSQAVDYGDMRCGFAVRRRDILDSQIIAWAGGYIEGYAKANPGHFGSERSLTDLTDPVALRTHLRGYCLKHRDKSLETAVLAMVPRPHGDSKPATPPQHPAPK</sequence>
<feature type="chain" id="PRO_5046436480" description="Rap1a immunity protein domain-containing protein" evidence="2">
    <location>
        <begin position="24"/>
        <end position="159"/>
    </location>
</feature>
<dbReference type="RefSeq" id="WP_367624122.1">
    <property type="nucleotide sequence ID" value="NZ_JBFNQD010000003.1"/>
</dbReference>
<feature type="compositionally biased region" description="Low complexity" evidence="1">
    <location>
        <begin position="30"/>
        <end position="44"/>
    </location>
</feature>
<reference evidence="3 4" key="1">
    <citation type="submission" date="2024-07" db="EMBL/GenBank/DDBJ databases">
        <title>Description of Labrys sedimenti sp. nov., isolated from a diclofenac-degrading enrichment culture.</title>
        <authorList>
            <person name="Tancsics A."/>
            <person name="Csepanyi A."/>
        </authorList>
    </citation>
    <scope>NUCLEOTIDE SEQUENCE [LARGE SCALE GENOMIC DNA]</scope>
    <source>
        <strain evidence="3 4">LMG 23578</strain>
    </source>
</reference>
<evidence type="ECO:0000313" key="3">
    <source>
        <dbReference type="EMBL" id="MEW9306340.1"/>
    </source>
</evidence>
<evidence type="ECO:0008006" key="5">
    <source>
        <dbReference type="Google" id="ProtNLM"/>
    </source>
</evidence>
<name>A0ABV3PL50_9HYPH</name>
<dbReference type="Proteomes" id="UP001555786">
    <property type="component" value="Unassembled WGS sequence"/>
</dbReference>
<feature type="signal peptide" evidence="2">
    <location>
        <begin position="1"/>
        <end position="23"/>
    </location>
</feature>
<feature type="region of interest" description="Disordered" evidence="1">
    <location>
        <begin position="25"/>
        <end position="56"/>
    </location>
</feature>
<gene>
    <name evidence="3" type="ORF">ABXS05_12380</name>
</gene>
<proteinExistence type="predicted"/>
<keyword evidence="2" id="KW-0732">Signal</keyword>
<organism evidence="3 4">
    <name type="scientific">Labrys neptuniae</name>
    <dbReference type="NCBI Taxonomy" id="376174"/>
    <lineage>
        <taxon>Bacteria</taxon>
        <taxon>Pseudomonadati</taxon>
        <taxon>Pseudomonadota</taxon>
        <taxon>Alphaproteobacteria</taxon>
        <taxon>Hyphomicrobiales</taxon>
        <taxon>Xanthobacteraceae</taxon>
        <taxon>Labrys</taxon>
    </lineage>
</organism>
<comment type="caution">
    <text evidence="3">The sequence shown here is derived from an EMBL/GenBank/DDBJ whole genome shotgun (WGS) entry which is preliminary data.</text>
</comment>
<protein>
    <recommendedName>
        <fullName evidence="5">Rap1a immunity protein domain-containing protein</fullName>
    </recommendedName>
</protein>
<evidence type="ECO:0000313" key="4">
    <source>
        <dbReference type="Proteomes" id="UP001555786"/>
    </source>
</evidence>
<evidence type="ECO:0000256" key="1">
    <source>
        <dbReference type="SAM" id="MobiDB-lite"/>
    </source>
</evidence>
<evidence type="ECO:0000256" key="2">
    <source>
        <dbReference type="SAM" id="SignalP"/>
    </source>
</evidence>